<sequence>MWGTLATAPIIAAATMEGSCAAGCPYGLDYDPYPGQCSRYIDLDGSGSCDLALSAASNTQNSSADSDNDTINPVDDNGLEVSDTGPDALEGANEGSNFHILPVTIIIIGSYLFTYYLFKKRILKPKQHKRIWNILVTIGYIGTGLTGVLLTLMIKLGISTAYNSGITYWHAELALLMVLGTFIHLHIYRKPLKKMFKVFNINLTKKG</sequence>
<accession>A0A8T8K9H6</accession>
<evidence type="ECO:0000256" key="1">
    <source>
        <dbReference type="SAM" id="Phobius"/>
    </source>
</evidence>
<protein>
    <recommendedName>
        <fullName evidence="4">DUF4405 domain-containing protein</fullName>
    </recommendedName>
</protein>
<organism evidence="2 3">
    <name type="scientific">Methanobacterium alkalithermotolerans</name>
    <dbReference type="NCBI Taxonomy" id="2731220"/>
    <lineage>
        <taxon>Archaea</taxon>
        <taxon>Methanobacteriati</taxon>
        <taxon>Methanobacteriota</taxon>
        <taxon>Methanomada group</taxon>
        <taxon>Methanobacteria</taxon>
        <taxon>Methanobacteriales</taxon>
        <taxon>Methanobacteriaceae</taxon>
        <taxon>Methanobacterium</taxon>
    </lineage>
</organism>
<keyword evidence="1" id="KW-0472">Membrane</keyword>
<dbReference type="Proteomes" id="UP000681041">
    <property type="component" value="Chromosome"/>
</dbReference>
<proteinExistence type="predicted"/>
<keyword evidence="1" id="KW-0812">Transmembrane</keyword>
<gene>
    <name evidence="2" type="ORF">HYG87_00455</name>
</gene>
<keyword evidence="3" id="KW-1185">Reference proteome</keyword>
<dbReference type="OrthoDB" id="82300at2157"/>
<dbReference type="EMBL" id="CP058560">
    <property type="protein sequence ID" value="QUH24245.1"/>
    <property type="molecule type" value="Genomic_DNA"/>
</dbReference>
<dbReference type="KEGG" id="meme:HYG87_00455"/>
<keyword evidence="1" id="KW-1133">Transmembrane helix</keyword>
<reference evidence="2" key="1">
    <citation type="submission" date="2020-07" db="EMBL/GenBank/DDBJ databases">
        <title>Methanobacterium. sp. MethCan genome.</title>
        <authorList>
            <person name="Postec A."/>
            <person name="Quemeneur M."/>
        </authorList>
    </citation>
    <scope>NUCLEOTIDE SEQUENCE</scope>
    <source>
        <strain evidence="2">MethCAN</strain>
    </source>
</reference>
<feature type="transmembrane region" description="Helical" evidence="1">
    <location>
        <begin position="98"/>
        <end position="118"/>
    </location>
</feature>
<feature type="transmembrane region" description="Helical" evidence="1">
    <location>
        <begin position="166"/>
        <end position="187"/>
    </location>
</feature>
<evidence type="ECO:0000313" key="3">
    <source>
        <dbReference type="Proteomes" id="UP000681041"/>
    </source>
</evidence>
<dbReference type="AlphaFoldDB" id="A0A8T8K9H6"/>
<feature type="transmembrane region" description="Helical" evidence="1">
    <location>
        <begin position="130"/>
        <end position="154"/>
    </location>
</feature>
<evidence type="ECO:0008006" key="4">
    <source>
        <dbReference type="Google" id="ProtNLM"/>
    </source>
</evidence>
<evidence type="ECO:0000313" key="2">
    <source>
        <dbReference type="EMBL" id="QUH24245.1"/>
    </source>
</evidence>
<name>A0A8T8K9H6_9EURY</name>